<reference evidence="1 2" key="1">
    <citation type="submission" date="2015-01" db="EMBL/GenBank/DDBJ databases">
        <title>The Genome Sequence of Exophiala xenobiotica CBS118157.</title>
        <authorList>
            <consortium name="The Broad Institute Genomics Platform"/>
            <person name="Cuomo C."/>
            <person name="de Hoog S."/>
            <person name="Gorbushina A."/>
            <person name="Stielow B."/>
            <person name="Teixiera M."/>
            <person name="Abouelleil A."/>
            <person name="Chapman S.B."/>
            <person name="Priest M."/>
            <person name="Young S.K."/>
            <person name="Wortman J."/>
            <person name="Nusbaum C."/>
            <person name="Birren B."/>
        </authorList>
    </citation>
    <scope>NUCLEOTIDE SEQUENCE [LARGE SCALE GENOMIC DNA]</scope>
    <source>
        <strain evidence="1 2">CBS 118157</strain>
    </source>
</reference>
<dbReference type="AlphaFoldDB" id="A0A0D2ERB5"/>
<organism evidence="1 2">
    <name type="scientific">Exophiala xenobiotica</name>
    <dbReference type="NCBI Taxonomy" id="348802"/>
    <lineage>
        <taxon>Eukaryota</taxon>
        <taxon>Fungi</taxon>
        <taxon>Dikarya</taxon>
        <taxon>Ascomycota</taxon>
        <taxon>Pezizomycotina</taxon>
        <taxon>Eurotiomycetes</taxon>
        <taxon>Chaetothyriomycetidae</taxon>
        <taxon>Chaetothyriales</taxon>
        <taxon>Herpotrichiellaceae</taxon>
        <taxon>Exophiala</taxon>
    </lineage>
</organism>
<dbReference type="EMBL" id="KN847319">
    <property type="protein sequence ID" value="KIW57290.1"/>
    <property type="molecule type" value="Genomic_DNA"/>
</dbReference>
<evidence type="ECO:0000313" key="2">
    <source>
        <dbReference type="Proteomes" id="UP000054342"/>
    </source>
</evidence>
<dbReference type="HOGENOM" id="CLU_2121094_0_0_1"/>
<gene>
    <name evidence="1" type="ORF">PV05_05859</name>
</gene>
<name>A0A0D2ERB5_9EURO</name>
<dbReference type="OrthoDB" id="4155840at2759"/>
<keyword evidence="2" id="KW-1185">Reference proteome</keyword>
<evidence type="ECO:0000313" key="1">
    <source>
        <dbReference type="EMBL" id="KIW57290.1"/>
    </source>
</evidence>
<dbReference type="STRING" id="348802.A0A0D2ERB5"/>
<dbReference type="RefSeq" id="XP_013317874.1">
    <property type="nucleotide sequence ID" value="XM_013462420.1"/>
</dbReference>
<dbReference type="GeneID" id="25327767"/>
<protein>
    <submittedName>
        <fullName evidence="1">Uncharacterized protein</fullName>
    </submittedName>
</protein>
<dbReference type="Proteomes" id="UP000054342">
    <property type="component" value="Unassembled WGS sequence"/>
</dbReference>
<accession>A0A0D2ERB5</accession>
<proteinExistence type="predicted"/>
<sequence length="114" mass="12634">MLPGLLWYAEGLELFGSKFGQSTNVEVNAPSWSWASAPSGYTIRNDWTNKEFQTLAAVENVSFGLVKSNNPFGGVLRAKLDIRGPVCRFPQLYHPSWRSPPQTALSAWSATFLV</sequence>